<sequence>MSRCSDEELIKVVQQYPIIYQPVPNDVTLSAHKNNLKIVWDEIYKKLKSNRLRVRWYEKYHTYIKLMMLIDTGTVSKKVLQACKDTNKFLDGSLSFLDPYISKETYLKIPFHVHKTINTRFGLPLKHGQSTNDNIDYSINIVTHDQVLSLLQNRSDCTESFDMNFLFPIVYKAIQRKLKELLSLEKKDNDETKTSTQQDLQLESELMIDENIKIENQDDIDTLEENTLLDTDTILEDDNLELILPDGQIVYDESTVCEDLTEHSTVSNNNEFIGNMSDVNMREFFNDLGETMSAELSYRKQKLLQLRINELLRSTFAQK</sequence>
<accession>A0A2W1BYT7</accession>
<evidence type="ECO:0000313" key="1">
    <source>
        <dbReference type="EMBL" id="PZC78815.1"/>
    </source>
</evidence>
<protein>
    <submittedName>
        <fullName evidence="1">Uncharacterized protein</fullName>
    </submittedName>
</protein>
<gene>
    <name evidence="1" type="primary">HaOG217141</name>
    <name evidence="1" type="ORF">B5X24_HaOG217141</name>
</gene>
<reference evidence="1 2" key="1">
    <citation type="journal article" date="2017" name="BMC Biol.">
        <title>Genomic innovations, transcriptional plasticity and gene loss underlying the evolution and divergence of two highly polyphagous and invasive Helicoverpa pest species.</title>
        <authorList>
            <person name="Pearce S.L."/>
            <person name="Clarke D.F."/>
            <person name="East P.D."/>
            <person name="Elfekih S."/>
            <person name="Gordon K.H."/>
            <person name="Jermiin L.S."/>
            <person name="McGaughran A."/>
            <person name="Oakeshott J.G."/>
            <person name="Papanikolaou A."/>
            <person name="Perera O.P."/>
            <person name="Rane R.V."/>
            <person name="Richards S."/>
            <person name="Tay W.T."/>
            <person name="Walsh T.K."/>
            <person name="Anderson A."/>
            <person name="Anderson C.J."/>
            <person name="Asgari S."/>
            <person name="Board P.G."/>
            <person name="Bretschneider A."/>
            <person name="Campbell P.M."/>
            <person name="Chertemps T."/>
            <person name="Christeller J.T."/>
            <person name="Coppin C.W."/>
            <person name="Downes S.J."/>
            <person name="Duan G."/>
            <person name="Farnsworth C.A."/>
            <person name="Good R.T."/>
            <person name="Han L.B."/>
            <person name="Han Y.C."/>
            <person name="Hatje K."/>
            <person name="Horne I."/>
            <person name="Huang Y.P."/>
            <person name="Hughes D.S."/>
            <person name="Jacquin-Joly E."/>
            <person name="James W."/>
            <person name="Jhangiani S."/>
            <person name="Kollmar M."/>
            <person name="Kuwar S.S."/>
            <person name="Li S."/>
            <person name="Liu N.Y."/>
            <person name="Maibeche M.T."/>
            <person name="Miller J.R."/>
            <person name="Montagne N."/>
            <person name="Perry T."/>
            <person name="Qu J."/>
            <person name="Song S.V."/>
            <person name="Sutton G.G."/>
            <person name="Vogel H."/>
            <person name="Walenz B.P."/>
            <person name="Xu W."/>
            <person name="Zhang H.J."/>
            <person name="Zou Z."/>
            <person name="Batterham P."/>
            <person name="Edwards O.R."/>
            <person name="Feyereisen R."/>
            <person name="Gibbs R.A."/>
            <person name="Heckel D.G."/>
            <person name="McGrath A."/>
            <person name="Robin C."/>
            <person name="Scherer S.E."/>
            <person name="Worley K.C."/>
            <person name="Wu Y.D."/>
        </authorList>
    </citation>
    <scope>NUCLEOTIDE SEQUENCE [LARGE SCALE GENOMIC DNA]</scope>
    <source>
        <strain evidence="1">Harm_GR_Male_#8</strain>
        <tissue evidence="1">Whole organism</tissue>
    </source>
</reference>
<evidence type="ECO:0000313" key="2">
    <source>
        <dbReference type="Proteomes" id="UP000249218"/>
    </source>
</evidence>
<dbReference type="EMBL" id="KZ149895">
    <property type="protein sequence ID" value="PZC78815.1"/>
    <property type="molecule type" value="Genomic_DNA"/>
</dbReference>
<dbReference type="Proteomes" id="UP000249218">
    <property type="component" value="Unassembled WGS sequence"/>
</dbReference>
<organism evidence="1 2">
    <name type="scientific">Helicoverpa armigera</name>
    <name type="common">Cotton bollworm</name>
    <name type="synonym">Heliothis armigera</name>
    <dbReference type="NCBI Taxonomy" id="29058"/>
    <lineage>
        <taxon>Eukaryota</taxon>
        <taxon>Metazoa</taxon>
        <taxon>Ecdysozoa</taxon>
        <taxon>Arthropoda</taxon>
        <taxon>Hexapoda</taxon>
        <taxon>Insecta</taxon>
        <taxon>Pterygota</taxon>
        <taxon>Neoptera</taxon>
        <taxon>Endopterygota</taxon>
        <taxon>Lepidoptera</taxon>
        <taxon>Glossata</taxon>
        <taxon>Ditrysia</taxon>
        <taxon>Noctuoidea</taxon>
        <taxon>Noctuidae</taxon>
        <taxon>Heliothinae</taxon>
        <taxon>Helicoverpa</taxon>
    </lineage>
</organism>
<name>A0A2W1BYT7_HELAM</name>
<dbReference type="AlphaFoldDB" id="A0A2W1BYT7"/>
<keyword evidence="2" id="KW-1185">Reference proteome</keyword>
<dbReference type="OrthoDB" id="7296600at2759"/>
<proteinExistence type="predicted"/>